<name>A0ABP3U485_9GAMM</name>
<dbReference type="RefSeq" id="WP_343793447.1">
    <property type="nucleotide sequence ID" value="NZ_BAAAEU010000025.1"/>
</dbReference>
<dbReference type="Proteomes" id="UP001501523">
    <property type="component" value="Unassembled WGS sequence"/>
</dbReference>
<dbReference type="Pfam" id="PF13474">
    <property type="entry name" value="SnoaL_3"/>
    <property type="match status" value="1"/>
</dbReference>
<feature type="domain" description="SnoaL-like" evidence="1">
    <location>
        <begin position="39"/>
        <end position="160"/>
    </location>
</feature>
<dbReference type="Gene3D" id="3.10.450.50">
    <property type="match status" value="1"/>
</dbReference>
<dbReference type="EMBL" id="BAAAEU010000025">
    <property type="protein sequence ID" value="GAA0722862.1"/>
    <property type="molecule type" value="Genomic_DNA"/>
</dbReference>
<accession>A0ABP3U485</accession>
<sequence>MAIAHEESETCARIRKHGNQAILAECCRVLERATSEQCIRDVLEGQAAAIRAKDAAAVIACNAPDMLAFDLVAPLRDSGSDATKERLEDWFAAWDGPIGCEIRELDVSMARDIASCRFLQQFSGKNTSGAMLDLWVRVSMSLLRIDGDWLIVDEQLSDPIDPAIGQTPTHSTP</sequence>
<dbReference type="SUPFAM" id="SSF54427">
    <property type="entry name" value="NTF2-like"/>
    <property type="match status" value="1"/>
</dbReference>
<evidence type="ECO:0000313" key="2">
    <source>
        <dbReference type="EMBL" id="GAA0722862.1"/>
    </source>
</evidence>
<comment type="caution">
    <text evidence="2">The sequence shown here is derived from an EMBL/GenBank/DDBJ whole genome shotgun (WGS) entry which is preliminary data.</text>
</comment>
<evidence type="ECO:0000259" key="1">
    <source>
        <dbReference type="Pfam" id="PF13474"/>
    </source>
</evidence>
<organism evidence="2 3">
    <name type="scientific">Dokdonella soli</name>
    <dbReference type="NCBI Taxonomy" id="529810"/>
    <lineage>
        <taxon>Bacteria</taxon>
        <taxon>Pseudomonadati</taxon>
        <taxon>Pseudomonadota</taxon>
        <taxon>Gammaproteobacteria</taxon>
        <taxon>Lysobacterales</taxon>
        <taxon>Rhodanobacteraceae</taxon>
        <taxon>Dokdonella</taxon>
    </lineage>
</organism>
<evidence type="ECO:0000313" key="3">
    <source>
        <dbReference type="Proteomes" id="UP001501523"/>
    </source>
</evidence>
<dbReference type="InterPro" id="IPR037401">
    <property type="entry name" value="SnoaL-like"/>
</dbReference>
<protein>
    <recommendedName>
        <fullName evidence="1">SnoaL-like domain-containing protein</fullName>
    </recommendedName>
</protein>
<dbReference type="InterPro" id="IPR032710">
    <property type="entry name" value="NTF2-like_dom_sf"/>
</dbReference>
<keyword evidence="3" id="KW-1185">Reference proteome</keyword>
<reference evidence="3" key="1">
    <citation type="journal article" date="2019" name="Int. J. Syst. Evol. Microbiol.">
        <title>The Global Catalogue of Microorganisms (GCM) 10K type strain sequencing project: providing services to taxonomists for standard genome sequencing and annotation.</title>
        <authorList>
            <consortium name="The Broad Institute Genomics Platform"/>
            <consortium name="The Broad Institute Genome Sequencing Center for Infectious Disease"/>
            <person name="Wu L."/>
            <person name="Ma J."/>
        </authorList>
    </citation>
    <scope>NUCLEOTIDE SEQUENCE [LARGE SCALE GENOMIC DNA]</scope>
    <source>
        <strain evidence="3">JCM 15421</strain>
    </source>
</reference>
<gene>
    <name evidence="2" type="ORF">GCM10009105_34320</name>
</gene>
<proteinExistence type="predicted"/>